<comment type="similarity">
    <text evidence="2">Belongs to the SID1 family.</text>
</comment>
<organism evidence="10 11">
    <name type="scientific">Allacma fusca</name>
    <dbReference type="NCBI Taxonomy" id="39272"/>
    <lineage>
        <taxon>Eukaryota</taxon>
        <taxon>Metazoa</taxon>
        <taxon>Ecdysozoa</taxon>
        <taxon>Arthropoda</taxon>
        <taxon>Hexapoda</taxon>
        <taxon>Collembola</taxon>
        <taxon>Symphypleona</taxon>
        <taxon>Sminthuridae</taxon>
        <taxon>Allacma</taxon>
    </lineage>
</organism>
<feature type="transmembrane region" description="Helical" evidence="8">
    <location>
        <begin position="549"/>
        <end position="569"/>
    </location>
</feature>
<evidence type="ECO:0000313" key="10">
    <source>
        <dbReference type="EMBL" id="CAG7718183.1"/>
    </source>
</evidence>
<dbReference type="GO" id="GO:0051033">
    <property type="term" value="F:RNA transmembrane transporter activity"/>
    <property type="evidence" value="ECO:0007669"/>
    <property type="project" value="TreeGrafter"/>
</dbReference>
<evidence type="ECO:0000256" key="6">
    <source>
        <dbReference type="ARBA" id="ARBA00023136"/>
    </source>
</evidence>
<dbReference type="PANTHER" id="PTHR12185">
    <property type="entry name" value="SID1 TRANSMEMBRANE FAMILY MEMEBER"/>
    <property type="match status" value="1"/>
</dbReference>
<evidence type="ECO:0000313" key="11">
    <source>
        <dbReference type="Proteomes" id="UP000708208"/>
    </source>
</evidence>
<evidence type="ECO:0000256" key="1">
    <source>
        <dbReference type="ARBA" id="ARBA00004141"/>
    </source>
</evidence>
<keyword evidence="6 8" id="KW-0472">Membrane</keyword>
<feature type="transmembrane region" description="Helical" evidence="8">
    <location>
        <begin position="713"/>
        <end position="734"/>
    </location>
</feature>
<dbReference type="EMBL" id="CAJVCH010051490">
    <property type="protein sequence ID" value="CAG7718183.1"/>
    <property type="molecule type" value="Genomic_DNA"/>
</dbReference>
<evidence type="ECO:0000256" key="9">
    <source>
        <dbReference type="SAM" id="SignalP"/>
    </source>
</evidence>
<comment type="subcellular location">
    <subcellularLocation>
        <location evidence="1">Membrane</location>
        <topology evidence="1">Multi-pass membrane protein</topology>
    </subcellularLocation>
</comment>
<gene>
    <name evidence="10" type="ORF">AFUS01_LOCUS7598</name>
</gene>
<evidence type="ECO:0008006" key="12">
    <source>
        <dbReference type="Google" id="ProtNLM"/>
    </source>
</evidence>
<feature type="transmembrane region" description="Helical" evidence="8">
    <location>
        <begin position="687"/>
        <end position="707"/>
    </location>
</feature>
<evidence type="ECO:0000256" key="7">
    <source>
        <dbReference type="ARBA" id="ARBA00023180"/>
    </source>
</evidence>
<keyword evidence="11" id="KW-1185">Reference proteome</keyword>
<feature type="transmembrane region" description="Helical" evidence="8">
    <location>
        <begin position="746"/>
        <end position="768"/>
    </location>
</feature>
<keyword evidence="3 8" id="KW-0812">Transmembrane</keyword>
<dbReference type="OrthoDB" id="416618at2759"/>
<evidence type="ECO:0000256" key="4">
    <source>
        <dbReference type="ARBA" id="ARBA00022729"/>
    </source>
</evidence>
<dbReference type="GO" id="GO:0005764">
    <property type="term" value="C:lysosome"/>
    <property type="evidence" value="ECO:0007669"/>
    <property type="project" value="TreeGrafter"/>
</dbReference>
<reference evidence="10" key="1">
    <citation type="submission" date="2021-06" db="EMBL/GenBank/DDBJ databases">
        <authorList>
            <person name="Hodson N. C."/>
            <person name="Mongue J. A."/>
            <person name="Jaron S. K."/>
        </authorList>
    </citation>
    <scope>NUCLEOTIDE SEQUENCE</scope>
</reference>
<dbReference type="Proteomes" id="UP000708208">
    <property type="component" value="Unassembled WGS sequence"/>
</dbReference>
<evidence type="ECO:0000256" key="2">
    <source>
        <dbReference type="ARBA" id="ARBA00006618"/>
    </source>
</evidence>
<feature type="chain" id="PRO_5035147210" description="SID1 transmembrane family member 1" evidence="9">
    <location>
        <begin position="25"/>
        <end position="834"/>
    </location>
</feature>
<dbReference type="Pfam" id="PF13965">
    <property type="entry name" value="SID-1_RNA_chan"/>
    <property type="match status" value="1"/>
</dbReference>
<feature type="transmembrane region" description="Helical" evidence="8">
    <location>
        <begin position="581"/>
        <end position="599"/>
    </location>
</feature>
<evidence type="ECO:0000256" key="3">
    <source>
        <dbReference type="ARBA" id="ARBA00022692"/>
    </source>
</evidence>
<proteinExistence type="inferred from homology"/>
<dbReference type="GO" id="GO:0005886">
    <property type="term" value="C:plasma membrane"/>
    <property type="evidence" value="ECO:0007669"/>
    <property type="project" value="TreeGrafter"/>
</dbReference>
<feature type="transmembrane region" description="Helical" evidence="8">
    <location>
        <begin position="396"/>
        <end position="416"/>
    </location>
</feature>
<feature type="transmembrane region" description="Helical" evidence="8">
    <location>
        <begin position="522"/>
        <end position="543"/>
    </location>
</feature>
<feature type="transmembrane region" description="Helical" evidence="8">
    <location>
        <begin position="317"/>
        <end position="342"/>
    </location>
</feature>
<accession>A0A8J2JDD0</accession>
<feature type="transmembrane region" description="Helical" evidence="8">
    <location>
        <begin position="605"/>
        <end position="625"/>
    </location>
</feature>
<dbReference type="InterPro" id="IPR025958">
    <property type="entry name" value="SID1_TM_fam"/>
</dbReference>
<keyword evidence="5 8" id="KW-1133">Transmembrane helix</keyword>
<evidence type="ECO:0000256" key="5">
    <source>
        <dbReference type="ARBA" id="ARBA00022989"/>
    </source>
</evidence>
<keyword evidence="4 9" id="KW-0732">Signal</keyword>
<feature type="transmembrane region" description="Helical" evidence="8">
    <location>
        <begin position="450"/>
        <end position="467"/>
    </location>
</feature>
<name>A0A8J2JDD0_9HEXA</name>
<feature type="signal peptide" evidence="9">
    <location>
        <begin position="1"/>
        <end position="24"/>
    </location>
</feature>
<comment type="caution">
    <text evidence="10">The sequence shown here is derived from an EMBL/GenBank/DDBJ whole genome shotgun (WGS) entry which is preliminary data.</text>
</comment>
<protein>
    <recommendedName>
        <fullName evidence="12">SID1 transmembrane family member 1</fullName>
    </recommendedName>
</protein>
<dbReference type="PANTHER" id="PTHR12185:SF14">
    <property type="entry name" value="CHOLESTEROL UPTAKE PROTEIN 1"/>
    <property type="match status" value="1"/>
</dbReference>
<feature type="transmembrane region" description="Helical" evidence="8">
    <location>
        <begin position="800"/>
        <end position="819"/>
    </location>
</feature>
<dbReference type="GO" id="GO:0003725">
    <property type="term" value="F:double-stranded RNA binding"/>
    <property type="evidence" value="ECO:0007669"/>
    <property type="project" value="TreeGrafter"/>
</dbReference>
<sequence>MLEFTRGIYSMVFMLVYMSHVSLAKNTTVMSCNGFEVMKAEVNQLYHRSINKDEHQVFRYEFHEGAGIIDPDNANLKVYAEVDPEFDELTRKCPLHFTIRQREDVKAWELPSFSNDESNPQMIYRKVERTLCLPAGDIIKENDLIVMISTCSEVHFEYKFRVEVKYDIFIPSEEDIMKSVTLFSPTFYRFNYSQYNYDSPVMITATSEDSICMVLSIQSPQCPIMETESTVRYTGHWQTMSTQAGITVPRNYFESGFFIVLVVLSDNSACDEYQGIVPPTGRLNYWNQLSARANEKTQLRTKNVSLYIREVMDDDEYVLPILLPLTFYVGLLLLVFVTFVGFHHLKLMIPKKQLSKKDDIDDEKPKGCKSKLRATVFISDFVKADYRSLQKKSQQYFWSVTLVAVFYATPVVQLIFNYVKVLYRTGEHDLCYYNFLCAHPYKNIMDFNHLYSNVGYVILGLAFMAFVKMRHGCMRETAEMRAEELEMELSERYKLKNRKSCWRKVFPVQEEMLDHGILQQFGLFYAMGVALVMEGALSASYHLCPNQTNFQYDTSFMYVIAVLGVVKVYQFRHPVNVNANILLMILALVSIYTMFGLLFENFIFKVIFTVGYSLFVFNVLTYLYYVGYLKNQNDEVITNWLDVYKFVIFKWWDDLRNKYQCWPWSQSTWTLETDSNIIRLKMGPNRVLLPLLGILFNGAVIALIWTLMVESDFATQVLAMLIVNFVGYTGYYAVMKFIHNEYEGRVWLQTLVYGVFAVVLWLFSLNFFRQGSTSWQQSPAESKTLNRDCFFMSFYDEHDMWHFLSAGAMFCSFMVLFTLDDDLIFTPQTKIPVF</sequence>
<keyword evidence="7" id="KW-0325">Glycoprotein</keyword>
<evidence type="ECO:0000256" key="8">
    <source>
        <dbReference type="SAM" id="Phobius"/>
    </source>
</evidence>
<dbReference type="AlphaFoldDB" id="A0A8J2JDD0"/>